<organism evidence="2 3">
    <name type="scientific">Parabacteroides johnsonii CL02T12C29</name>
    <dbReference type="NCBI Taxonomy" id="999419"/>
    <lineage>
        <taxon>Bacteria</taxon>
        <taxon>Pseudomonadati</taxon>
        <taxon>Bacteroidota</taxon>
        <taxon>Bacteroidia</taxon>
        <taxon>Bacteroidales</taxon>
        <taxon>Tannerellaceae</taxon>
        <taxon>Parabacteroides</taxon>
    </lineage>
</organism>
<evidence type="ECO:0000256" key="1">
    <source>
        <dbReference type="SAM" id="SignalP"/>
    </source>
</evidence>
<reference evidence="2 3" key="1">
    <citation type="submission" date="2012-02" db="EMBL/GenBank/DDBJ databases">
        <title>The Genome Sequence of Parabacteroides johnsonii CL02T12C29.</title>
        <authorList>
            <consortium name="The Broad Institute Genome Sequencing Platform"/>
            <person name="Earl A."/>
            <person name="Ward D."/>
            <person name="Feldgarden M."/>
            <person name="Gevers D."/>
            <person name="Zitomersky N.L."/>
            <person name="Coyne M.J."/>
            <person name="Comstock L.E."/>
            <person name="Young S.K."/>
            <person name="Zeng Q."/>
            <person name="Gargeya S."/>
            <person name="Fitzgerald M."/>
            <person name="Haas B."/>
            <person name="Abouelleil A."/>
            <person name="Alvarado L."/>
            <person name="Arachchi H.M."/>
            <person name="Berlin A."/>
            <person name="Chapman S.B."/>
            <person name="Gearin G."/>
            <person name="Goldberg J."/>
            <person name="Griggs A."/>
            <person name="Gujja S."/>
            <person name="Hansen M."/>
            <person name="Heiman D."/>
            <person name="Howarth C."/>
            <person name="Larimer J."/>
            <person name="Lui A."/>
            <person name="MacDonald P.J.P."/>
            <person name="McCowen C."/>
            <person name="Montmayeur A."/>
            <person name="Murphy C."/>
            <person name="Neiman D."/>
            <person name="Pearson M."/>
            <person name="Priest M."/>
            <person name="Roberts A."/>
            <person name="Saif S."/>
            <person name="Shea T."/>
            <person name="Sisk P."/>
            <person name="Stolte C."/>
            <person name="Sykes S."/>
            <person name="Wortman J."/>
            <person name="Nusbaum C."/>
            <person name="Birren B."/>
        </authorList>
    </citation>
    <scope>NUCLEOTIDE SEQUENCE [LARGE SCALE GENOMIC DNA]</scope>
    <source>
        <strain evidence="2 3">CL02T12C29</strain>
    </source>
</reference>
<dbReference type="Proteomes" id="UP000001218">
    <property type="component" value="Unassembled WGS sequence"/>
</dbReference>
<name>K5ZQK3_9BACT</name>
<keyword evidence="1" id="KW-0732">Signal</keyword>
<gene>
    <name evidence="2" type="ORF">HMPREF1077_00912</name>
</gene>
<feature type="chain" id="PRO_5003888656" description="6-bladed beta-propeller" evidence="1">
    <location>
        <begin position="23"/>
        <end position="331"/>
    </location>
</feature>
<feature type="signal peptide" evidence="1">
    <location>
        <begin position="1"/>
        <end position="22"/>
    </location>
</feature>
<dbReference type="AlphaFoldDB" id="K5ZQK3"/>
<evidence type="ECO:0008006" key="4">
    <source>
        <dbReference type="Google" id="ProtNLM"/>
    </source>
</evidence>
<comment type="caution">
    <text evidence="2">The sequence shown here is derived from an EMBL/GenBank/DDBJ whole genome shotgun (WGS) entry which is preliminary data.</text>
</comment>
<accession>K5ZQK3</accession>
<sequence>MKKIYFLSLIVCFVLFASHSRAAHEVVCKDAAVTIVYDDITTNFPGEIFVSDNYLIWTDPFGKEEQAHIIDKKSYKEVGKCVRRGQGPGEFSMATYCVANNDLLLVGDISKNQLHTYSMDNLKSGRPALLKQEEKETARKMPLIAVTPNDLLAFDPMKAQPFLYKGKYFGKPLFEGEIENLFDVAQGTLAYHPEKELLLYVPFYINYMAAYQKKGDNFELLWEKRGKQTYQQTGNSIKPDRTKMNAAQVVWTKDYIVTLQRDYKTDPVDESAIGRDETKLPKTIFVYDYEGNLLQIQDLKMPILRIGATPSGNDVYAIVVNPEFCLAKVEL</sequence>
<evidence type="ECO:0000313" key="2">
    <source>
        <dbReference type="EMBL" id="EKN13610.1"/>
    </source>
</evidence>
<dbReference type="EMBL" id="AGZP01000009">
    <property type="protein sequence ID" value="EKN13610.1"/>
    <property type="molecule type" value="Genomic_DNA"/>
</dbReference>
<proteinExistence type="predicted"/>
<dbReference type="OrthoDB" id="1040560at2"/>
<dbReference type="HOGENOM" id="CLU_839000_0_0_10"/>
<dbReference type="RefSeq" id="WP_008155135.1">
    <property type="nucleotide sequence ID" value="NZ_JH976465.1"/>
</dbReference>
<evidence type="ECO:0000313" key="3">
    <source>
        <dbReference type="Proteomes" id="UP000001218"/>
    </source>
</evidence>
<dbReference type="eggNOG" id="ENOG503422A">
    <property type="taxonomic scope" value="Bacteria"/>
</dbReference>
<protein>
    <recommendedName>
        <fullName evidence="4">6-bladed beta-propeller</fullName>
    </recommendedName>
</protein>